<keyword evidence="5" id="KW-0812">Transmembrane</keyword>
<feature type="binding site" evidence="10">
    <location>
        <position position="73"/>
    </location>
    <ligand>
        <name>UDP-N-acetyl-alpha-D-galactosamine</name>
        <dbReference type="ChEBI" id="CHEBI:67138"/>
    </ligand>
</feature>
<dbReference type="InParanoid" id="L9KPF4"/>
<evidence type="ECO:0000256" key="10">
    <source>
        <dbReference type="PIRSR" id="PIRSR605076-2"/>
    </source>
</evidence>
<keyword evidence="8" id="KW-0472">Membrane</keyword>
<feature type="binding site" evidence="10">
    <location>
        <position position="181"/>
    </location>
    <ligand>
        <name>an alpha-L-fucosyl-(1-&gt;2)-beta-D-galactosyl derivative</name>
        <dbReference type="ChEBI" id="CHEBI:140327"/>
    </ligand>
</feature>
<dbReference type="InterPro" id="IPR029044">
    <property type="entry name" value="Nucleotide-diphossugar_trans"/>
</dbReference>
<comment type="cofactor">
    <cofactor evidence="11">
        <name>Mn(2+)</name>
        <dbReference type="ChEBI" id="CHEBI:29035"/>
    </cofactor>
    <text evidence="11">Binds 1 Mn(2+) ion per subunit.</text>
</comment>
<name>L9KPF4_TUPCH</name>
<dbReference type="GO" id="GO:0046872">
    <property type="term" value="F:metal ion binding"/>
    <property type="evidence" value="ECO:0007669"/>
    <property type="project" value="UniProtKB-KW"/>
</dbReference>
<feature type="active site" description="Nucleophile" evidence="9">
    <location>
        <position position="251"/>
    </location>
</feature>
<dbReference type="SUPFAM" id="SSF53448">
    <property type="entry name" value="Nucleotide-diphospho-sugar transferases"/>
    <property type="match status" value="2"/>
</dbReference>
<keyword evidence="4 12" id="KW-0808">Transferase</keyword>
<reference evidence="13" key="1">
    <citation type="submission" date="2012-07" db="EMBL/GenBank/DDBJ databases">
        <title>Genome of the Chinese tree shrew, a rising model animal genetically related to primates.</title>
        <authorList>
            <person name="Zhang G."/>
            <person name="Fan Y."/>
            <person name="Yao Y."/>
            <person name="Huang Z."/>
        </authorList>
    </citation>
    <scope>NUCLEOTIDE SEQUENCE [LARGE SCALE GENOMIC DNA]</scope>
</reference>
<feature type="binding site" evidence="10">
    <location>
        <begin position="159"/>
        <end position="161"/>
    </location>
    <ligand>
        <name>UDP-N-acetyl-alpha-D-galactosamine</name>
        <dbReference type="ChEBI" id="CHEBI:67138"/>
    </ligand>
</feature>
<evidence type="ECO:0000313" key="12">
    <source>
        <dbReference type="EMBL" id="ELW64666.1"/>
    </source>
</evidence>
<dbReference type="EMBL" id="KB320721">
    <property type="protein sequence ID" value="ELW64666.1"/>
    <property type="molecule type" value="Genomic_DNA"/>
</dbReference>
<keyword evidence="3 12" id="KW-0328">Glycosyltransferase</keyword>
<keyword evidence="7" id="KW-1133">Transmembrane helix</keyword>
<protein>
    <submittedName>
        <fullName evidence="12">N-acetyllactosaminide alpha-1,3-galactosyltransferase</fullName>
    </submittedName>
</protein>
<feature type="binding site" evidence="10">
    <location>
        <begin position="68"/>
        <end position="70"/>
    </location>
    <ligand>
        <name>UDP-N-acetyl-alpha-D-galactosamine</name>
        <dbReference type="ChEBI" id="CHEBI:67138"/>
    </ligand>
</feature>
<dbReference type="GO" id="GO:0005975">
    <property type="term" value="P:carbohydrate metabolic process"/>
    <property type="evidence" value="ECO:0007669"/>
    <property type="project" value="InterPro"/>
</dbReference>
<dbReference type="InterPro" id="IPR005076">
    <property type="entry name" value="Glyco_trans_6"/>
</dbReference>
<dbReference type="GO" id="GO:0016758">
    <property type="term" value="F:hexosyltransferase activity"/>
    <property type="evidence" value="ECO:0007669"/>
    <property type="project" value="InterPro"/>
</dbReference>
<dbReference type="Pfam" id="PF03414">
    <property type="entry name" value="Glyco_transf_6"/>
    <property type="match status" value="2"/>
</dbReference>
<feature type="binding site" evidence="11">
    <location>
        <position position="159"/>
    </location>
    <ligand>
        <name>Mn(2+)</name>
        <dbReference type="ChEBI" id="CHEBI:29035"/>
    </ligand>
</feature>
<dbReference type="PANTHER" id="PTHR10462">
    <property type="entry name" value="GLYCOSYLTRANSFERASE-RELATED"/>
    <property type="match status" value="1"/>
</dbReference>
<dbReference type="GO" id="GO:0016020">
    <property type="term" value="C:membrane"/>
    <property type="evidence" value="ECO:0007669"/>
    <property type="project" value="UniProtKB-SubCell"/>
</dbReference>
<dbReference type="FunFam" id="3.90.550.10:FF:000022">
    <property type="entry name" value="Histo-blood group ABO system transferase"/>
    <property type="match status" value="1"/>
</dbReference>
<dbReference type="PANTHER" id="PTHR10462:SF23">
    <property type="entry name" value="RIKEN CDNA 4930402F06 GENE"/>
    <property type="match status" value="1"/>
</dbReference>
<feature type="binding site" evidence="11">
    <location>
        <position position="161"/>
    </location>
    <ligand>
        <name>Mn(2+)</name>
        <dbReference type="ChEBI" id="CHEBI:29035"/>
    </ligand>
</feature>
<comment type="similarity">
    <text evidence="2">Belongs to the glycosyltransferase 6 family.</text>
</comment>
<evidence type="ECO:0000256" key="5">
    <source>
        <dbReference type="ARBA" id="ARBA00022692"/>
    </source>
</evidence>
<dbReference type="GO" id="GO:0031982">
    <property type="term" value="C:vesicle"/>
    <property type="evidence" value="ECO:0007669"/>
    <property type="project" value="TreeGrafter"/>
</dbReference>
<dbReference type="Gene3D" id="3.90.550.10">
    <property type="entry name" value="Spore Coat Polysaccharide Biosynthesis Protein SpsA, Chain A"/>
    <property type="match status" value="2"/>
</dbReference>
<dbReference type="GO" id="GO:0005794">
    <property type="term" value="C:Golgi apparatus"/>
    <property type="evidence" value="ECO:0007669"/>
    <property type="project" value="TreeGrafter"/>
</dbReference>
<evidence type="ECO:0000256" key="9">
    <source>
        <dbReference type="PIRSR" id="PIRSR605076-1"/>
    </source>
</evidence>
<dbReference type="eggNOG" id="ENOG502S163">
    <property type="taxonomic scope" value="Eukaryota"/>
</dbReference>
<evidence type="ECO:0000313" key="13">
    <source>
        <dbReference type="Proteomes" id="UP000011518"/>
    </source>
</evidence>
<accession>L9KPF4</accession>
<evidence type="ECO:0000256" key="6">
    <source>
        <dbReference type="ARBA" id="ARBA00022968"/>
    </source>
</evidence>
<reference evidence="13" key="2">
    <citation type="journal article" date="2013" name="Nat. Commun.">
        <title>Genome of the Chinese tree shrew.</title>
        <authorList>
            <person name="Fan Y."/>
            <person name="Huang Z.Y."/>
            <person name="Cao C.C."/>
            <person name="Chen C.S."/>
            <person name="Chen Y.X."/>
            <person name="Fan D.D."/>
            <person name="He J."/>
            <person name="Hou H.L."/>
            <person name="Hu L."/>
            <person name="Hu X.T."/>
            <person name="Jiang X.T."/>
            <person name="Lai R."/>
            <person name="Lang Y.S."/>
            <person name="Liang B."/>
            <person name="Liao S.G."/>
            <person name="Mu D."/>
            <person name="Ma Y.Y."/>
            <person name="Niu Y.Y."/>
            <person name="Sun X.Q."/>
            <person name="Xia J.Q."/>
            <person name="Xiao J."/>
            <person name="Xiong Z.Q."/>
            <person name="Xu L."/>
            <person name="Yang L."/>
            <person name="Zhang Y."/>
            <person name="Zhao W."/>
            <person name="Zhao X.D."/>
            <person name="Zheng Y.T."/>
            <person name="Zhou J.M."/>
            <person name="Zhu Y.B."/>
            <person name="Zhang G.J."/>
            <person name="Wang J."/>
            <person name="Yao Y.G."/>
        </authorList>
    </citation>
    <scope>NUCLEOTIDE SEQUENCE [LARGE SCALE GENOMIC DNA]</scope>
</reference>
<sequence>MKYKRKIILLLLILLSLWALHRKYYFSVRSNLSVTTWAAPVVWHGTYDETVLENYYENHNITVGLTVFAVGSYLEFYLQPFLLSADKYFMVGQKVIIYIMVDDFSKVSWVPLGRLRTFKVFEIKRERRWQDISMMRMKTISEHIVSHIQYEVDFLFCMDVDQVFKNKYGLETLGESVAQLHTYWYDVAPVAVPYERNNLSEAYIPKGQGDFYYHAAVFGGTPIQVLSIVNECSKGIMEDKKNNIEALWHDESHLNKIIRQYLKEFIQSANKHFMTGYNVIFYILTDNLNKVPHLELGLLRTMKLFFIPANTALEDYSLWYMKHLETNIIDFIQYEVEFLFKMDINQIFKDDFGVETLGRSVAQLHGWWYFKNTEDLPYEKRSLAAAAIPSGQGDFYYHSTIFGGTPQEILALLVEYEKGFTHDTSKDINSNFESHLNKYFFVHKPAKLLSPEYNWESNLKTPPQIKHVKIEWQSVSIENDYMD</sequence>
<keyword evidence="6" id="KW-0735">Signal-anchor</keyword>
<evidence type="ECO:0000256" key="8">
    <source>
        <dbReference type="ARBA" id="ARBA00023136"/>
    </source>
</evidence>
<keyword evidence="11" id="KW-0464">Manganese</keyword>
<organism evidence="12 13">
    <name type="scientific">Tupaia chinensis</name>
    <name type="common">Chinese tree shrew</name>
    <name type="synonym">Tupaia belangeri chinensis</name>
    <dbReference type="NCBI Taxonomy" id="246437"/>
    <lineage>
        <taxon>Eukaryota</taxon>
        <taxon>Metazoa</taxon>
        <taxon>Chordata</taxon>
        <taxon>Craniata</taxon>
        <taxon>Vertebrata</taxon>
        <taxon>Euteleostomi</taxon>
        <taxon>Mammalia</taxon>
        <taxon>Eutheria</taxon>
        <taxon>Euarchontoglires</taxon>
        <taxon>Scandentia</taxon>
        <taxon>Tupaiidae</taxon>
        <taxon>Tupaia</taxon>
    </lineage>
</organism>
<evidence type="ECO:0000256" key="2">
    <source>
        <dbReference type="ARBA" id="ARBA00010413"/>
    </source>
</evidence>
<evidence type="ECO:0000256" key="4">
    <source>
        <dbReference type="ARBA" id="ARBA00022679"/>
    </source>
</evidence>
<proteinExistence type="inferred from homology"/>
<dbReference type="AlphaFoldDB" id="L9KPF4"/>
<comment type="subcellular location">
    <subcellularLocation>
        <location evidence="1">Membrane</location>
        <topology evidence="1">Single-pass type II membrane protein</topology>
    </subcellularLocation>
</comment>
<evidence type="ECO:0000256" key="1">
    <source>
        <dbReference type="ARBA" id="ARBA00004606"/>
    </source>
</evidence>
<keyword evidence="13" id="KW-1185">Reference proteome</keyword>
<evidence type="ECO:0000256" key="3">
    <source>
        <dbReference type="ARBA" id="ARBA00022676"/>
    </source>
</evidence>
<dbReference type="Proteomes" id="UP000011518">
    <property type="component" value="Unassembled WGS sequence"/>
</dbReference>
<keyword evidence="11" id="KW-0479">Metal-binding</keyword>
<evidence type="ECO:0000256" key="7">
    <source>
        <dbReference type="ARBA" id="ARBA00022989"/>
    </source>
</evidence>
<evidence type="ECO:0000256" key="11">
    <source>
        <dbReference type="PIRSR" id="PIRSR605076-3"/>
    </source>
</evidence>
<gene>
    <name evidence="12" type="ORF">TREES_T100009902</name>
</gene>
<feature type="binding site" evidence="10">
    <location>
        <position position="251"/>
    </location>
    <ligand>
        <name>an alpha-L-fucosyl-(1-&gt;2)-beta-D-galactosyl derivative</name>
        <dbReference type="ChEBI" id="CHEBI:140327"/>
    </ligand>
</feature>